<dbReference type="GO" id="GO:0005829">
    <property type="term" value="C:cytosol"/>
    <property type="evidence" value="ECO:0007669"/>
    <property type="project" value="TreeGrafter"/>
</dbReference>
<gene>
    <name evidence="9" type="ORF">BECKLPF1236B_GA0070989_11482</name>
</gene>
<dbReference type="Gene3D" id="3.30.70.980">
    <property type="match status" value="2"/>
</dbReference>
<dbReference type="GO" id="GO:0006355">
    <property type="term" value="P:regulation of DNA-templated transcription"/>
    <property type="evidence" value="ECO:0007669"/>
    <property type="project" value="UniProtKB-UniRule"/>
</dbReference>
<dbReference type="InterPro" id="IPR049083">
    <property type="entry name" value="TACO1_YebC_N"/>
</dbReference>
<reference evidence="9" key="1">
    <citation type="submission" date="2019-02" db="EMBL/GenBank/DDBJ databases">
        <authorList>
            <person name="Gruber-Vodicka R. H."/>
            <person name="Seah K. B. B."/>
        </authorList>
    </citation>
    <scope>NUCLEOTIDE SEQUENCE</scope>
    <source>
        <strain evidence="9">BECK_S313</strain>
    </source>
</reference>
<sequence length="247" mass="26966">MAGHSKWANIQHRKGAQDAKRGKLFTKLIREVTVAAKTGGADTTGNSRLRLAIDKALAGNVPKDTIDRAIKRATGTQDQENFEEIRYEGYGPGGTAVMVDCMTDNRNRTVSEVRRVFSKCNGNLGTDGSVAYLFSKMGQISFSAGVEEERVLDAALEAGADDVVTNEDGSLDVLTTVESFSKVRDNLTGEIEPEMAEVTMRPTTNVSLGLDDARRIVRLLEMLEDLDDVQQVYSNADISEEIMAQLD</sequence>
<keyword evidence="2 6" id="KW-0963">Cytoplasm</keyword>
<dbReference type="InterPro" id="IPR017856">
    <property type="entry name" value="Integrase-like_N"/>
</dbReference>
<organism evidence="9">
    <name type="scientific">Candidatus Kentrum sp. LPFa</name>
    <dbReference type="NCBI Taxonomy" id="2126335"/>
    <lineage>
        <taxon>Bacteria</taxon>
        <taxon>Pseudomonadati</taxon>
        <taxon>Pseudomonadota</taxon>
        <taxon>Gammaproteobacteria</taxon>
        <taxon>Candidatus Kentrum</taxon>
    </lineage>
</organism>
<comment type="subcellular location">
    <subcellularLocation>
        <location evidence="6">Cytoplasm</location>
    </subcellularLocation>
</comment>
<keyword evidence="5 6" id="KW-0804">Transcription</keyword>
<evidence type="ECO:0000256" key="2">
    <source>
        <dbReference type="ARBA" id="ARBA00022490"/>
    </source>
</evidence>
<protein>
    <recommendedName>
        <fullName evidence="6">Probable transcriptional regulatory protein BECKLPF1236B_GA0070989_11482</fullName>
    </recommendedName>
</protein>
<name>A0A450WNR9_9GAMM</name>
<evidence type="ECO:0000256" key="1">
    <source>
        <dbReference type="ARBA" id="ARBA00008724"/>
    </source>
</evidence>
<evidence type="ECO:0000256" key="4">
    <source>
        <dbReference type="ARBA" id="ARBA00023125"/>
    </source>
</evidence>
<evidence type="ECO:0000259" key="8">
    <source>
        <dbReference type="Pfam" id="PF20772"/>
    </source>
</evidence>
<keyword evidence="4 6" id="KW-0238">DNA-binding</keyword>
<dbReference type="InterPro" id="IPR048300">
    <property type="entry name" value="TACO1_YebC-like_2nd/3rd_dom"/>
</dbReference>
<dbReference type="FunFam" id="1.10.10.200:FF:000002">
    <property type="entry name" value="Probable transcriptional regulatory protein CLM62_37755"/>
    <property type="match status" value="1"/>
</dbReference>
<keyword evidence="3 6" id="KW-0805">Transcription regulation</keyword>
<dbReference type="FunFam" id="3.30.70.980:FF:000002">
    <property type="entry name" value="Probable transcriptional regulatory protein YebC"/>
    <property type="match status" value="1"/>
</dbReference>
<evidence type="ECO:0000259" key="7">
    <source>
        <dbReference type="Pfam" id="PF01709"/>
    </source>
</evidence>
<dbReference type="AlphaFoldDB" id="A0A450WNR9"/>
<feature type="domain" description="TACO1/YebC-like second and third" evidence="7">
    <location>
        <begin position="82"/>
        <end position="236"/>
    </location>
</feature>
<dbReference type="Gene3D" id="1.10.10.200">
    <property type="match status" value="1"/>
</dbReference>
<dbReference type="NCBIfam" id="TIGR01033">
    <property type="entry name" value="YebC/PmpR family DNA-binding transcriptional regulator"/>
    <property type="match status" value="1"/>
</dbReference>
<proteinExistence type="inferred from homology"/>
<evidence type="ECO:0000256" key="3">
    <source>
        <dbReference type="ARBA" id="ARBA00023015"/>
    </source>
</evidence>
<dbReference type="GO" id="GO:0003677">
    <property type="term" value="F:DNA binding"/>
    <property type="evidence" value="ECO:0007669"/>
    <property type="project" value="UniProtKB-UniRule"/>
</dbReference>
<dbReference type="Pfam" id="PF01709">
    <property type="entry name" value="Transcrip_reg"/>
    <property type="match status" value="1"/>
</dbReference>
<dbReference type="EMBL" id="CAADFK010000148">
    <property type="protein sequence ID" value="VFK18687.1"/>
    <property type="molecule type" value="Genomic_DNA"/>
</dbReference>
<dbReference type="PANTHER" id="PTHR12532">
    <property type="entry name" value="TRANSLATIONAL ACTIVATOR OF CYTOCHROME C OXIDASE 1"/>
    <property type="match status" value="1"/>
</dbReference>
<dbReference type="InterPro" id="IPR002876">
    <property type="entry name" value="Transcrip_reg_TACO1-like"/>
</dbReference>
<dbReference type="Pfam" id="PF20772">
    <property type="entry name" value="TACO1_YebC_N"/>
    <property type="match status" value="1"/>
</dbReference>
<dbReference type="HAMAP" id="MF_00693">
    <property type="entry name" value="Transcrip_reg_TACO1"/>
    <property type="match status" value="1"/>
</dbReference>
<dbReference type="NCBIfam" id="NF001030">
    <property type="entry name" value="PRK00110.1"/>
    <property type="match status" value="1"/>
</dbReference>
<evidence type="ECO:0000313" key="9">
    <source>
        <dbReference type="EMBL" id="VFK18687.1"/>
    </source>
</evidence>
<dbReference type="NCBIfam" id="NF009044">
    <property type="entry name" value="PRK12378.1"/>
    <property type="match status" value="1"/>
</dbReference>
<evidence type="ECO:0000256" key="6">
    <source>
        <dbReference type="HAMAP-Rule" id="MF_00693"/>
    </source>
</evidence>
<dbReference type="InterPro" id="IPR026564">
    <property type="entry name" value="Transcrip_reg_TACO1-like_dom3"/>
</dbReference>
<comment type="similarity">
    <text evidence="1 6">Belongs to the TACO1 family.</text>
</comment>
<dbReference type="PANTHER" id="PTHR12532:SF6">
    <property type="entry name" value="TRANSCRIPTIONAL REGULATORY PROTEIN YEBC-RELATED"/>
    <property type="match status" value="1"/>
</dbReference>
<dbReference type="InterPro" id="IPR029072">
    <property type="entry name" value="YebC-like"/>
</dbReference>
<feature type="domain" description="TACO1/YebC-like N-terminal" evidence="8">
    <location>
        <begin position="5"/>
        <end position="75"/>
    </location>
</feature>
<dbReference type="SUPFAM" id="SSF75625">
    <property type="entry name" value="YebC-like"/>
    <property type="match status" value="1"/>
</dbReference>
<accession>A0A450WNR9</accession>
<evidence type="ECO:0000256" key="5">
    <source>
        <dbReference type="ARBA" id="ARBA00023163"/>
    </source>
</evidence>